<sequence length="397" mass="45058">MKTHSPIQIFAFLAILLLMMPSCKSVDNLIESGNYEETIALAQRRLTGKQKKNPKYVAALEDAFNRLTAEDMAKARRMSESGNTDWARVHSLYSTMQRRQDALRPLLPLVDKNGYQAEFRFVRLEGLMTEAAEKAANQYYSEASELLAAGRAGDKAAARQAYSTFNQINRFRSNYRNANVLALEAEELGRVYIAVSMANESGGYLPRGFEQELLRVRTSDMNDRWRTYDFNAVAGRDYDYNARIVIRNIQVSPERISERSYIDEQEINDGTEYVLDANGNVAKDSLGNDITRVRRITVRADITEVLQTKSAIVSGSLVLYDNVNRRIVDEEELTAEAIFENYASTFRGDRRALSSSTRRRIGNRPVQFPSNEALILDAAEVLKPQLQDRLANSYRTI</sequence>
<evidence type="ECO:0000313" key="2">
    <source>
        <dbReference type="Proteomes" id="UP000199021"/>
    </source>
</evidence>
<gene>
    <name evidence="1" type="ORF">SAMN05444359_13534</name>
</gene>
<dbReference type="InParanoid" id="A0A1H9NBL5"/>
<reference evidence="2" key="1">
    <citation type="submission" date="2016-10" db="EMBL/GenBank/DDBJ databases">
        <authorList>
            <person name="Varghese N."/>
            <person name="Submissions S."/>
        </authorList>
    </citation>
    <scope>NUCLEOTIDE SEQUENCE [LARGE SCALE GENOMIC DNA]</scope>
    <source>
        <strain evidence="2">DSM 24740</strain>
    </source>
</reference>
<name>A0A1H9NBL5_9BACT</name>
<dbReference type="Proteomes" id="UP000199021">
    <property type="component" value="Unassembled WGS sequence"/>
</dbReference>
<dbReference type="EMBL" id="FOFB01000035">
    <property type="protein sequence ID" value="SER33065.1"/>
    <property type="molecule type" value="Genomic_DNA"/>
</dbReference>
<protein>
    <submittedName>
        <fullName evidence="1">Uncharacterized protein</fullName>
    </submittedName>
</protein>
<dbReference type="STRING" id="478744.SAMN05444359_13534"/>
<accession>A0A1H9NBL5</accession>
<proteinExistence type="predicted"/>
<keyword evidence="2" id="KW-1185">Reference proteome</keyword>
<dbReference type="AlphaFoldDB" id="A0A1H9NBL5"/>
<organism evidence="1 2">
    <name type="scientific">Neolewinella agarilytica</name>
    <dbReference type="NCBI Taxonomy" id="478744"/>
    <lineage>
        <taxon>Bacteria</taxon>
        <taxon>Pseudomonadati</taxon>
        <taxon>Bacteroidota</taxon>
        <taxon>Saprospiria</taxon>
        <taxon>Saprospirales</taxon>
        <taxon>Lewinellaceae</taxon>
        <taxon>Neolewinella</taxon>
    </lineage>
</organism>
<dbReference type="RefSeq" id="WP_090172889.1">
    <property type="nucleotide sequence ID" value="NZ_FOFB01000035.1"/>
</dbReference>
<evidence type="ECO:0000313" key="1">
    <source>
        <dbReference type="EMBL" id="SER33065.1"/>
    </source>
</evidence>
<dbReference type="OrthoDB" id="1489643at2"/>